<gene>
    <name evidence="1" type="ORF">QOZ93_000353</name>
</gene>
<sequence length="289" mass="32870">MKNPIIVIAHRLPGRIRLKLSHPFLKLENLDKIVFSNHGVKNIKYNSITKSVLLEYDQFKICEEEIIVRVVIEYSKGYGFIPIKFISDSPKREMPILSYYSIITIIIASLNKVLTNNVKIQDFLNWLTVGTTIGAIGEHAYYEINSKGTVDPEVMSVIYLIKSMLNGDFVKASAITWLTTFGRHILNISYDSILINIKKVKGSCSDENNYEVSVIPSVEDNKKICFLKTFASKVLEKEAYSCAKGFLVTKEGIKLGFDKNRPCEFSQNCSYMRVHNNPKKVITNVLNQN</sequence>
<comment type="caution">
    <text evidence="1">The sequence shown here is derived from an EMBL/GenBank/DDBJ whole genome shotgun (WGS) entry which is preliminary data.</text>
</comment>
<organism evidence="1 2">
    <name type="scientific">Hathewaya limosa</name>
    <name type="common">Clostridium limosum</name>
    <dbReference type="NCBI Taxonomy" id="1536"/>
    <lineage>
        <taxon>Bacteria</taxon>
        <taxon>Bacillati</taxon>
        <taxon>Bacillota</taxon>
        <taxon>Clostridia</taxon>
        <taxon>Eubacteriales</taxon>
        <taxon>Clostridiaceae</taxon>
        <taxon>Hathewaya</taxon>
    </lineage>
</organism>
<dbReference type="EMBL" id="JAUSWN010000002">
    <property type="protein sequence ID" value="MDQ0478644.1"/>
    <property type="molecule type" value="Genomic_DNA"/>
</dbReference>
<accession>A0ABU0JRF7</accession>
<dbReference type="Proteomes" id="UP001224418">
    <property type="component" value="Unassembled WGS sequence"/>
</dbReference>
<evidence type="ECO:0000313" key="1">
    <source>
        <dbReference type="EMBL" id="MDQ0478644.1"/>
    </source>
</evidence>
<keyword evidence="2" id="KW-1185">Reference proteome</keyword>
<dbReference type="RefSeq" id="WP_307354882.1">
    <property type="nucleotide sequence ID" value="NZ_BAAACJ010000008.1"/>
</dbReference>
<name>A0ABU0JRF7_HATLI</name>
<proteinExistence type="predicted"/>
<reference evidence="1 2" key="1">
    <citation type="submission" date="2023-07" db="EMBL/GenBank/DDBJ databases">
        <title>Genomic Encyclopedia of Type Strains, Phase IV (KMG-IV): sequencing the most valuable type-strain genomes for metagenomic binning, comparative biology and taxonomic classification.</title>
        <authorList>
            <person name="Goeker M."/>
        </authorList>
    </citation>
    <scope>NUCLEOTIDE SEQUENCE [LARGE SCALE GENOMIC DNA]</scope>
    <source>
        <strain evidence="1 2">DSM 1400</strain>
    </source>
</reference>
<protein>
    <submittedName>
        <fullName evidence="1">Uncharacterized protein</fullName>
    </submittedName>
</protein>
<evidence type="ECO:0000313" key="2">
    <source>
        <dbReference type="Proteomes" id="UP001224418"/>
    </source>
</evidence>